<reference evidence="1 2" key="1">
    <citation type="journal article" date="2006" name="Science">
        <title>Phytophthora genome sequences uncover evolutionary origins and mechanisms of pathogenesis.</title>
        <authorList>
            <person name="Tyler B.M."/>
            <person name="Tripathy S."/>
            <person name="Zhang X."/>
            <person name="Dehal P."/>
            <person name="Jiang R.H."/>
            <person name="Aerts A."/>
            <person name="Arredondo F.D."/>
            <person name="Baxter L."/>
            <person name="Bensasson D."/>
            <person name="Beynon J.L."/>
            <person name="Chapman J."/>
            <person name="Damasceno C.M."/>
            <person name="Dorrance A.E."/>
            <person name="Dou D."/>
            <person name="Dickerman A.W."/>
            <person name="Dubchak I.L."/>
            <person name="Garbelotto M."/>
            <person name="Gijzen M."/>
            <person name="Gordon S.G."/>
            <person name="Govers F."/>
            <person name="Grunwald N.J."/>
            <person name="Huang W."/>
            <person name="Ivors K.L."/>
            <person name="Jones R.W."/>
            <person name="Kamoun S."/>
            <person name="Krampis K."/>
            <person name="Lamour K.H."/>
            <person name="Lee M.K."/>
            <person name="McDonald W.H."/>
            <person name="Medina M."/>
            <person name="Meijer H.J."/>
            <person name="Nordberg E.K."/>
            <person name="Maclean D.J."/>
            <person name="Ospina-Giraldo M.D."/>
            <person name="Morris P.F."/>
            <person name="Phuntumart V."/>
            <person name="Putnam N.H."/>
            <person name="Rash S."/>
            <person name="Rose J.K."/>
            <person name="Sakihama Y."/>
            <person name="Salamov A.A."/>
            <person name="Savidor A."/>
            <person name="Scheuring C.F."/>
            <person name="Smith B.M."/>
            <person name="Sobral B.W."/>
            <person name="Terry A."/>
            <person name="Torto-Alalibo T.A."/>
            <person name="Win J."/>
            <person name="Xu Z."/>
            <person name="Zhang H."/>
            <person name="Grigoriev I.V."/>
            <person name="Rokhsar D.S."/>
            <person name="Boore J.L."/>
        </authorList>
    </citation>
    <scope>NUCLEOTIDE SEQUENCE [LARGE SCALE GENOMIC DNA]</scope>
    <source>
        <strain evidence="1 2">P6497</strain>
    </source>
</reference>
<evidence type="ECO:0000313" key="2">
    <source>
        <dbReference type="Proteomes" id="UP000002640"/>
    </source>
</evidence>
<dbReference type="EMBL" id="JH159151">
    <property type="protein sequence ID" value="EGZ29079.1"/>
    <property type="molecule type" value="Genomic_DNA"/>
</dbReference>
<dbReference type="GeneID" id="20639766"/>
<organism evidence="1 2">
    <name type="scientific">Phytophthora sojae (strain P6497)</name>
    <name type="common">Soybean stem and root rot agent</name>
    <name type="synonym">Phytophthora megasperma f. sp. glycines</name>
    <dbReference type="NCBI Taxonomy" id="1094619"/>
    <lineage>
        <taxon>Eukaryota</taxon>
        <taxon>Sar</taxon>
        <taxon>Stramenopiles</taxon>
        <taxon>Oomycota</taxon>
        <taxon>Peronosporomycetes</taxon>
        <taxon>Peronosporales</taxon>
        <taxon>Peronosporaceae</taxon>
        <taxon>Phytophthora</taxon>
    </lineage>
</organism>
<dbReference type="KEGG" id="psoj:PHYSODRAFT_284384"/>
<dbReference type="InParanoid" id="G4YGG6"/>
<proteinExistence type="predicted"/>
<dbReference type="AlphaFoldDB" id="G4YGG6"/>
<accession>G4YGG6</accession>
<gene>
    <name evidence="1" type="ORF">PHYSODRAFT_284384</name>
</gene>
<protein>
    <submittedName>
        <fullName evidence="1">Uncharacterized protein</fullName>
    </submittedName>
</protein>
<keyword evidence="2" id="KW-1185">Reference proteome</keyword>
<sequence>MTGVCAVEPTKSSRPDISPLVQGAALSADVSSTHKLLSGAVNSEAGALTRHDVSTTSNNEERGVMFSLTRPFKDAKFYTTNYVADYVWNIRFTA</sequence>
<name>G4YGG6_PHYSP</name>
<evidence type="ECO:0000313" key="1">
    <source>
        <dbReference type="EMBL" id="EGZ29079.1"/>
    </source>
</evidence>
<dbReference type="Proteomes" id="UP000002640">
    <property type="component" value="Unassembled WGS sequence"/>
</dbReference>
<dbReference type="RefSeq" id="XP_009516354.1">
    <property type="nucleotide sequence ID" value="XM_009518059.1"/>
</dbReference>